<dbReference type="AlphaFoldDB" id="A0AAV4S092"/>
<accession>A0AAV4S092</accession>
<comment type="caution">
    <text evidence="1">The sequence shown here is derived from an EMBL/GenBank/DDBJ whole genome shotgun (WGS) entry which is preliminary data.</text>
</comment>
<organism evidence="1 2">
    <name type="scientific">Caerostris extrusa</name>
    <name type="common">Bark spider</name>
    <name type="synonym">Caerostris bankana</name>
    <dbReference type="NCBI Taxonomy" id="172846"/>
    <lineage>
        <taxon>Eukaryota</taxon>
        <taxon>Metazoa</taxon>
        <taxon>Ecdysozoa</taxon>
        <taxon>Arthropoda</taxon>
        <taxon>Chelicerata</taxon>
        <taxon>Arachnida</taxon>
        <taxon>Araneae</taxon>
        <taxon>Araneomorphae</taxon>
        <taxon>Entelegynae</taxon>
        <taxon>Araneoidea</taxon>
        <taxon>Araneidae</taxon>
        <taxon>Caerostris</taxon>
    </lineage>
</organism>
<reference evidence="1 2" key="1">
    <citation type="submission" date="2021-06" db="EMBL/GenBank/DDBJ databases">
        <title>Caerostris extrusa draft genome.</title>
        <authorList>
            <person name="Kono N."/>
            <person name="Arakawa K."/>
        </authorList>
    </citation>
    <scope>NUCLEOTIDE SEQUENCE [LARGE SCALE GENOMIC DNA]</scope>
</reference>
<evidence type="ECO:0000313" key="1">
    <source>
        <dbReference type="EMBL" id="GIY27390.1"/>
    </source>
</evidence>
<gene>
    <name evidence="1" type="ORF">CEXT_411701</name>
</gene>
<protein>
    <submittedName>
        <fullName evidence="1">Uncharacterized protein</fullName>
    </submittedName>
</protein>
<dbReference type="Proteomes" id="UP001054945">
    <property type="component" value="Unassembled WGS sequence"/>
</dbReference>
<name>A0AAV4S092_CAEEX</name>
<proteinExistence type="predicted"/>
<dbReference type="EMBL" id="BPLR01008812">
    <property type="protein sequence ID" value="GIY27390.1"/>
    <property type="molecule type" value="Genomic_DNA"/>
</dbReference>
<keyword evidence="2" id="KW-1185">Reference proteome</keyword>
<sequence>MNLIYFEQFCEISRALSKHANWGFNCGDIRVSKKLGQFRNLLCEVHEPAFILKVKSTRLTKLRRIFYWEIKFMADTSLDSFNETTMQFNRKVSLFDFSLKLGMLYHECSKINSLYNMVRVGYNPYIIRIDYNPFVLTKNVSSAMKSCIYMKTLNSSKLTLRTLN</sequence>
<evidence type="ECO:0000313" key="2">
    <source>
        <dbReference type="Proteomes" id="UP001054945"/>
    </source>
</evidence>